<feature type="transmembrane region" description="Helical" evidence="6">
    <location>
        <begin position="294"/>
        <end position="313"/>
    </location>
</feature>
<dbReference type="Pfam" id="PF07690">
    <property type="entry name" value="MFS_1"/>
    <property type="match status" value="1"/>
</dbReference>
<name>A0A842I8T8_9RHOB</name>
<dbReference type="Proteomes" id="UP000555411">
    <property type="component" value="Unassembled WGS sequence"/>
</dbReference>
<dbReference type="InterPro" id="IPR050189">
    <property type="entry name" value="MFS_Efflux_Transporters"/>
</dbReference>
<dbReference type="PROSITE" id="PS50850">
    <property type="entry name" value="MFS"/>
    <property type="match status" value="1"/>
</dbReference>
<feature type="transmembrane region" description="Helical" evidence="6">
    <location>
        <begin position="200"/>
        <end position="219"/>
    </location>
</feature>
<evidence type="ECO:0000259" key="7">
    <source>
        <dbReference type="PROSITE" id="PS50850"/>
    </source>
</evidence>
<feature type="transmembrane region" description="Helical" evidence="6">
    <location>
        <begin position="269"/>
        <end position="288"/>
    </location>
</feature>
<protein>
    <submittedName>
        <fullName evidence="8">MFS transporter</fullName>
    </submittedName>
</protein>
<feature type="transmembrane region" description="Helical" evidence="6">
    <location>
        <begin position="364"/>
        <end position="384"/>
    </location>
</feature>
<dbReference type="Gene3D" id="1.20.1250.20">
    <property type="entry name" value="MFS general substrate transporter like domains"/>
    <property type="match status" value="2"/>
</dbReference>
<reference evidence="8 9" key="1">
    <citation type="journal article" date="2017" name="Int. J. Syst. Evol. Microbiol.">
        <title>Gemmobacter straminiformis sp. nov., isolated from an artificial fountain.</title>
        <authorList>
            <person name="Kang J.Y."/>
            <person name="Kim M.J."/>
            <person name="Chun J."/>
            <person name="Son K.P."/>
            <person name="Jahng K.Y."/>
        </authorList>
    </citation>
    <scope>NUCLEOTIDE SEQUENCE [LARGE SCALE GENOMIC DNA]</scope>
    <source>
        <strain evidence="8 9">CAM-8</strain>
    </source>
</reference>
<evidence type="ECO:0000256" key="4">
    <source>
        <dbReference type="ARBA" id="ARBA00022989"/>
    </source>
</evidence>
<dbReference type="RefSeq" id="WP_185797857.1">
    <property type="nucleotide sequence ID" value="NZ_JACLQD010000003.1"/>
</dbReference>
<feature type="domain" description="Major facilitator superfamily (MFS) profile" evidence="7">
    <location>
        <begin position="4"/>
        <end position="390"/>
    </location>
</feature>
<keyword evidence="3 6" id="KW-0812">Transmembrane</keyword>
<feature type="transmembrane region" description="Helical" evidence="6">
    <location>
        <begin position="161"/>
        <end position="179"/>
    </location>
</feature>
<comment type="subcellular location">
    <subcellularLocation>
        <location evidence="1">Cell membrane</location>
        <topology evidence="1">Multi-pass membrane protein</topology>
    </subcellularLocation>
</comment>
<keyword evidence="2" id="KW-1003">Cell membrane</keyword>
<dbReference type="GO" id="GO:0005886">
    <property type="term" value="C:plasma membrane"/>
    <property type="evidence" value="ECO:0007669"/>
    <property type="project" value="UniProtKB-SubCell"/>
</dbReference>
<feature type="transmembrane region" description="Helical" evidence="6">
    <location>
        <begin position="325"/>
        <end position="344"/>
    </location>
</feature>
<evidence type="ECO:0000256" key="6">
    <source>
        <dbReference type="SAM" id="Phobius"/>
    </source>
</evidence>
<dbReference type="InterPro" id="IPR020846">
    <property type="entry name" value="MFS_dom"/>
</dbReference>
<evidence type="ECO:0000256" key="5">
    <source>
        <dbReference type="ARBA" id="ARBA00023136"/>
    </source>
</evidence>
<accession>A0A842I8T8</accession>
<organism evidence="8 9">
    <name type="scientific">Paragemmobacter straminiformis</name>
    <dbReference type="NCBI Taxonomy" id="2045119"/>
    <lineage>
        <taxon>Bacteria</taxon>
        <taxon>Pseudomonadati</taxon>
        <taxon>Pseudomonadota</taxon>
        <taxon>Alphaproteobacteria</taxon>
        <taxon>Rhodobacterales</taxon>
        <taxon>Paracoccaceae</taxon>
        <taxon>Paragemmobacter</taxon>
    </lineage>
</organism>
<dbReference type="InterPro" id="IPR011701">
    <property type="entry name" value="MFS"/>
</dbReference>
<dbReference type="InterPro" id="IPR036259">
    <property type="entry name" value="MFS_trans_sf"/>
</dbReference>
<dbReference type="GO" id="GO:0022857">
    <property type="term" value="F:transmembrane transporter activity"/>
    <property type="evidence" value="ECO:0007669"/>
    <property type="project" value="InterPro"/>
</dbReference>
<comment type="caution">
    <text evidence="8">The sequence shown here is derived from an EMBL/GenBank/DDBJ whole genome shotgun (WGS) entry which is preliminary data.</text>
</comment>
<evidence type="ECO:0000256" key="3">
    <source>
        <dbReference type="ARBA" id="ARBA00022692"/>
    </source>
</evidence>
<evidence type="ECO:0000256" key="2">
    <source>
        <dbReference type="ARBA" id="ARBA00022475"/>
    </source>
</evidence>
<feature type="transmembrane region" description="Helical" evidence="6">
    <location>
        <begin position="70"/>
        <end position="89"/>
    </location>
</feature>
<dbReference type="EMBL" id="JACLQD010000003">
    <property type="protein sequence ID" value="MBC2836250.1"/>
    <property type="molecule type" value="Genomic_DNA"/>
</dbReference>
<feature type="transmembrane region" description="Helical" evidence="6">
    <location>
        <begin position="39"/>
        <end position="58"/>
    </location>
</feature>
<keyword evidence="5 6" id="KW-0472">Membrane</keyword>
<dbReference type="AlphaFoldDB" id="A0A842I8T8"/>
<gene>
    <name evidence="8" type="ORF">H7F16_12095</name>
</gene>
<feature type="transmembrane region" description="Helical" evidence="6">
    <location>
        <begin position="129"/>
        <end position="155"/>
    </location>
</feature>
<evidence type="ECO:0000256" key="1">
    <source>
        <dbReference type="ARBA" id="ARBA00004651"/>
    </source>
</evidence>
<keyword evidence="9" id="KW-1185">Reference proteome</keyword>
<dbReference type="PANTHER" id="PTHR43124">
    <property type="entry name" value="PURINE EFFLUX PUMP PBUE"/>
    <property type="match status" value="1"/>
</dbReference>
<feature type="transmembrane region" description="Helical" evidence="6">
    <location>
        <begin position="239"/>
        <end position="257"/>
    </location>
</feature>
<proteinExistence type="predicted"/>
<keyword evidence="4 6" id="KW-1133">Transmembrane helix</keyword>
<dbReference type="PANTHER" id="PTHR43124:SF3">
    <property type="entry name" value="CHLORAMPHENICOL EFFLUX PUMP RV0191"/>
    <property type="match status" value="1"/>
</dbReference>
<feature type="transmembrane region" description="Helical" evidence="6">
    <location>
        <begin position="95"/>
        <end position="117"/>
    </location>
</feature>
<dbReference type="SUPFAM" id="SSF103473">
    <property type="entry name" value="MFS general substrate transporter"/>
    <property type="match status" value="1"/>
</dbReference>
<sequence length="390" mass="40424">MKIGIASLVCAYVLSQFYRAFLAVLSPVLKTELGASAEDLATASGLWFLAFALMQLPVGRALDSIGPRRTTAVLLALGGGGGATIFAMAQGPVALGLAMVLIGAGCAPVLMAAYYIFARTYSAAVFGTLAGAMIGFGSLGNVAASLPLSAAVAAFGWRGTLWAMAALTLAVAAGIALLVRDPERVVHDAKGSLFDLLKMPALWPVLVMMVVCYAPAAGLRGLWVGPYFADVFNADSGRIGQATLVMGLAMVAGNFAYGPLERLLGTRKWLIFGGNMIVALCLLALWWLPHAGATTALALFAAVGFFGSSFGMVIAHGRAFFPPHLIGRGVTLLNLFGIAAVGLAQVVTGRLHAATDRATAAAPYQAIFGFFAIALVLGLAFYTLSRDRTD</sequence>
<evidence type="ECO:0000313" key="8">
    <source>
        <dbReference type="EMBL" id="MBC2836250.1"/>
    </source>
</evidence>
<evidence type="ECO:0000313" key="9">
    <source>
        <dbReference type="Proteomes" id="UP000555411"/>
    </source>
</evidence>